<keyword evidence="1" id="KW-0472">Membrane</keyword>
<accession>A0A1Z1WBZ2</accession>
<evidence type="ECO:0000313" key="3">
    <source>
        <dbReference type="Proteomes" id="UP000195880"/>
    </source>
</evidence>
<keyword evidence="1" id="KW-1133">Transmembrane helix</keyword>
<gene>
    <name evidence="2" type="ORF">SMD44_03320</name>
</gene>
<dbReference type="AlphaFoldDB" id="A0A1Z1WBZ2"/>
<evidence type="ECO:0000313" key="2">
    <source>
        <dbReference type="EMBL" id="ARX83890.1"/>
    </source>
</evidence>
<protein>
    <submittedName>
        <fullName evidence="2">Uncharacterized protein</fullName>
    </submittedName>
</protein>
<name>A0A1Z1WBZ2_9ACTN</name>
<feature type="transmembrane region" description="Helical" evidence="1">
    <location>
        <begin position="29"/>
        <end position="48"/>
    </location>
</feature>
<organism evidence="2 3">
    <name type="scientific">Streptomyces alboflavus</name>
    <dbReference type="NCBI Taxonomy" id="67267"/>
    <lineage>
        <taxon>Bacteria</taxon>
        <taxon>Bacillati</taxon>
        <taxon>Actinomycetota</taxon>
        <taxon>Actinomycetes</taxon>
        <taxon>Kitasatosporales</taxon>
        <taxon>Streptomycetaceae</taxon>
        <taxon>Streptomyces</taxon>
    </lineage>
</organism>
<keyword evidence="3" id="KW-1185">Reference proteome</keyword>
<sequence length="54" mass="5486">MKAVLWLVLAVGVIVNAFSSVAFSGATEIAVSVTTGVAVIGSITALVLTREKHS</sequence>
<reference evidence="2 3" key="1">
    <citation type="submission" date="2017-05" db="EMBL/GenBank/DDBJ databases">
        <title>Streptomyces alboflavus Genome sequencing and assembly.</title>
        <authorList>
            <person name="Wang Y."/>
            <person name="Du B."/>
            <person name="Ding Y."/>
            <person name="Liu H."/>
            <person name="Hou Q."/>
            <person name="Liu K."/>
            <person name="Wang C."/>
            <person name="Yao L."/>
        </authorList>
    </citation>
    <scope>NUCLEOTIDE SEQUENCE [LARGE SCALE GENOMIC DNA]</scope>
    <source>
        <strain evidence="2 3">MDJK44</strain>
    </source>
</reference>
<dbReference type="RefSeq" id="WP_169786603.1">
    <property type="nucleotide sequence ID" value="NZ_CP021748.1"/>
</dbReference>
<evidence type="ECO:0000256" key="1">
    <source>
        <dbReference type="SAM" id="Phobius"/>
    </source>
</evidence>
<proteinExistence type="predicted"/>
<keyword evidence="1" id="KW-0812">Transmembrane</keyword>
<dbReference type="STRING" id="67267.GCA_000716675_01187"/>
<dbReference type="EMBL" id="CP021748">
    <property type="protein sequence ID" value="ARX83890.1"/>
    <property type="molecule type" value="Genomic_DNA"/>
</dbReference>
<dbReference type="Proteomes" id="UP000195880">
    <property type="component" value="Chromosome"/>
</dbReference>
<dbReference type="KEGG" id="salf:SMD44_03320"/>